<comment type="caution">
    <text evidence="1">The sequence shown here is derived from an EMBL/GenBank/DDBJ whole genome shotgun (WGS) entry which is preliminary data.</text>
</comment>
<accession>A0A2M9Z6M4</accession>
<proteinExistence type="predicted"/>
<feature type="non-terminal residue" evidence="1">
    <location>
        <position position="1"/>
    </location>
</feature>
<evidence type="ECO:0000313" key="1">
    <source>
        <dbReference type="EMBL" id="PJZ64076.1"/>
    </source>
</evidence>
<dbReference type="EMBL" id="NPDT01000015">
    <property type="protein sequence ID" value="PJZ64076.1"/>
    <property type="molecule type" value="Genomic_DNA"/>
</dbReference>
<sequence length="65" mass="7360">PPFAFILVLPMFLVYFVTHVSGLYQDKGGGLLLLEPKERNFRSIDPQGKFGSQQLSIVSKTKIYE</sequence>
<evidence type="ECO:0000313" key="2">
    <source>
        <dbReference type="Proteomes" id="UP000231912"/>
    </source>
</evidence>
<dbReference type="AlphaFoldDB" id="A0A2M9Z6M4"/>
<organism evidence="1 2">
    <name type="scientific">Leptospira wolffii</name>
    <dbReference type="NCBI Taxonomy" id="409998"/>
    <lineage>
        <taxon>Bacteria</taxon>
        <taxon>Pseudomonadati</taxon>
        <taxon>Spirochaetota</taxon>
        <taxon>Spirochaetia</taxon>
        <taxon>Leptospirales</taxon>
        <taxon>Leptospiraceae</taxon>
        <taxon>Leptospira</taxon>
    </lineage>
</organism>
<name>A0A2M9Z6M4_9LEPT</name>
<dbReference type="RefSeq" id="WP_207766332.1">
    <property type="nucleotide sequence ID" value="NZ_NPDT01000015.1"/>
</dbReference>
<dbReference type="Proteomes" id="UP000231912">
    <property type="component" value="Unassembled WGS sequence"/>
</dbReference>
<reference evidence="1 2" key="1">
    <citation type="submission" date="2017-07" db="EMBL/GenBank/DDBJ databases">
        <title>Leptospira spp. isolated from tropical soils.</title>
        <authorList>
            <person name="Thibeaux R."/>
            <person name="Iraola G."/>
            <person name="Ferres I."/>
            <person name="Bierque E."/>
            <person name="Girault D."/>
            <person name="Soupe-Gilbert M.-E."/>
            <person name="Picardeau M."/>
            <person name="Goarant C."/>
        </authorList>
    </citation>
    <scope>NUCLEOTIDE SEQUENCE [LARGE SCALE GENOMIC DNA]</scope>
    <source>
        <strain evidence="1 2">FH2-C-A2</strain>
    </source>
</reference>
<protein>
    <submittedName>
        <fullName evidence="1">Uncharacterized protein</fullName>
    </submittedName>
</protein>
<gene>
    <name evidence="1" type="ORF">CH371_19970</name>
</gene>